<dbReference type="Gene3D" id="3.30.70.270">
    <property type="match status" value="2"/>
</dbReference>
<accession>A0AAW2VW02</accession>
<dbReference type="GO" id="GO:0004519">
    <property type="term" value="F:endonuclease activity"/>
    <property type="evidence" value="ECO:0007669"/>
    <property type="project" value="UniProtKB-KW"/>
</dbReference>
<dbReference type="PANTHER" id="PTHR33064">
    <property type="entry name" value="POL PROTEIN"/>
    <property type="match status" value="1"/>
</dbReference>
<evidence type="ECO:0000256" key="2">
    <source>
        <dbReference type="ARBA" id="ARBA00022679"/>
    </source>
</evidence>
<comment type="caution">
    <text evidence="9">The sequence shown here is derived from an EMBL/GenBank/DDBJ whole genome shotgun (WGS) entry which is preliminary data.</text>
</comment>
<dbReference type="InterPro" id="IPR043502">
    <property type="entry name" value="DNA/RNA_pol_sf"/>
</dbReference>
<evidence type="ECO:0000259" key="8">
    <source>
        <dbReference type="PROSITE" id="PS50878"/>
    </source>
</evidence>
<evidence type="ECO:0000256" key="5">
    <source>
        <dbReference type="ARBA" id="ARBA00022759"/>
    </source>
</evidence>
<reference evidence="9" key="2">
    <citation type="journal article" date="2024" name="Plant">
        <title>Genomic evolution and insights into agronomic trait innovations of Sesamum species.</title>
        <authorList>
            <person name="Miao H."/>
            <person name="Wang L."/>
            <person name="Qu L."/>
            <person name="Liu H."/>
            <person name="Sun Y."/>
            <person name="Le M."/>
            <person name="Wang Q."/>
            <person name="Wei S."/>
            <person name="Zheng Y."/>
            <person name="Lin W."/>
            <person name="Duan Y."/>
            <person name="Cao H."/>
            <person name="Xiong S."/>
            <person name="Wang X."/>
            <person name="Wei L."/>
            <person name="Li C."/>
            <person name="Ma Q."/>
            <person name="Ju M."/>
            <person name="Zhao R."/>
            <person name="Li G."/>
            <person name="Mu C."/>
            <person name="Tian Q."/>
            <person name="Mei H."/>
            <person name="Zhang T."/>
            <person name="Gao T."/>
            <person name="Zhang H."/>
        </authorList>
    </citation>
    <scope>NUCLEOTIDE SEQUENCE</scope>
    <source>
        <strain evidence="9">KEN1</strain>
    </source>
</reference>
<keyword evidence="4" id="KW-0540">Nuclease</keyword>
<dbReference type="EMBL" id="JACGWN010000009">
    <property type="protein sequence ID" value="KAL0433094.1"/>
    <property type="molecule type" value="Genomic_DNA"/>
</dbReference>
<dbReference type="PANTHER" id="PTHR33064:SF37">
    <property type="entry name" value="RIBONUCLEASE H"/>
    <property type="match status" value="1"/>
</dbReference>
<evidence type="ECO:0000256" key="4">
    <source>
        <dbReference type="ARBA" id="ARBA00022722"/>
    </source>
</evidence>
<keyword evidence="7" id="KW-0695">RNA-directed DNA polymerase</keyword>
<protein>
    <submittedName>
        <fullName evidence="9">Retrovirus-related Pol polyprotein from transposon</fullName>
    </submittedName>
</protein>
<evidence type="ECO:0000256" key="1">
    <source>
        <dbReference type="ARBA" id="ARBA00022670"/>
    </source>
</evidence>
<evidence type="ECO:0000256" key="7">
    <source>
        <dbReference type="ARBA" id="ARBA00022918"/>
    </source>
</evidence>
<dbReference type="AlphaFoldDB" id="A0AAW2VW02"/>
<keyword evidence="5" id="KW-0255">Endonuclease</keyword>
<dbReference type="GO" id="GO:0008233">
    <property type="term" value="F:peptidase activity"/>
    <property type="evidence" value="ECO:0007669"/>
    <property type="project" value="UniProtKB-KW"/>
</dbReference>
<dbReference type="CDD" id="cd01647">
    <property type="entry name" value="RT_LTR"/>
    <property type="match status" value="1"/>
</dbReference>
<evidence type="ECO:0000256" key="6">
    <source>
        <dbReference type="ARBA" id="ARBA00022801"/>
    </source>
</evidence>
<dbReference type="InterPro" id="IPR051320">
    <property type="entry name" value="Viral_Replic_Matur_Polypro"/>
</dbReference>
<dbReference type="GO" id="GO:0003964">
    <property type="term" value="F:RNA-directed DNA polymerase activity"/>
    <property type="evidence" value="ECO:0007669"/>
    <property type="project" value="UniProtKB-KW"/>
</dbReference>
<name>A0AAW2VW02_9LAMI</name>
<feature type="domain" description="Reverse transcriptase" evidence="8">
    <location>
        <begin position="9"/>
        <end position="220"/>
    </location>
</feature>
<dbReference type="Gene3D" id="3.10.10.10">
    <property type="entry name" value="HIV Type 1 Reverse Transcriptase, subunit A, domain 1"/>
    <property type="match status" value="1"/>
</dbReference>
<dbReference type="Pfam" id="PF17919">
    <property type="entry name" value="RT_RNaseH_2"/>
    <property type="match status" value="1"/>
</dbReference>
<dbReference type="SUPFAM" id="SSF56672">
    <property type="entry name" value="DNA/RNA polymerases"/>
    <property type="match status" value="1"/>
</dbReference>
<keyword evidence="1" id="KW-0645">Protease</keyword>
<dbReference type="GO" id="GO:0006508">
    <property type="term" value="P:proteolysis"/>
    <property type="evidence" value="ECO:0007669"/>
    <property type="project" value="UniProtKB-KW"/>
</dbReference>
<organism evidence="9">
    <name type="scientific">Sesamum latifolium</name>
    <dbReference type="NCBI Taxonomy" id="2727402"/>
    <lineage>
        <taxon>Eukaryota</taxon>
        <taxon>Viridiplantae</taxon>
        <taxon>Streptophyta</taxon>
        <taxon>Embryophyta</taxon>
        <taxon>Tracheophyta</taxon>
        <taxon>Spermatophyta</taxon>
        <taxon>Magnoliopsida</taxon>
        <taxon>eudicotyledons</taxon>
        <taxon>Gunneridae</taxon>
        <taxon>Pentapetalae</taxon>
        <taxon>asterids</taxon>
        <taxon>lamiids</taxon>
        <taxon>Lamiales</taxon>
        <taxon>Pedaliaceae</taxon>
        <taxon>Sesamum</taxon>
    </lineage>
</organism>
<reference evidence="9" key="1">
    <citation type="submission" date="2020-06" db="EMBL/GenBank/DDBJ databases">
        <authorList>
            <person name="Li T."/>
            <person name="Hu X."/>
            <person name="Zhang T."/>
            <person name="Song X."/>
            <person name="Zhang H."/>
            <person name="Dai N."/>
            <person name="Sheng W."/>
            <person name="Hou X."/>
            <person name="Wei L."/>
        </authorList>
    </citation>
    <scope>NUCLEOTIDE SEQUENCE</scope>
    <source>
        <strain evidence="9">KEN1</strain>
        <tissue evidence="9">Leaf</tissue>
    </source>
</reference>
<evidence type="ECO:0000256" key="3">
    <source>
        <dbReference type="ARBA" id="ARBA00022695"/>
    </source>
</evidence>
<dbReference type="InterPro" id="IPR041577">
    <property type="entry name" value="RT_RNaseH_2"/>
</dbReference>
<sequence>MTKLIFDMLRDRLIGPSTSPFSFLVLLVKKKDGSWRFCVDYRALNIVTIRDRFPIPTVNELLDELHGAFYFSKIDLRSGYHQIQMAEKDIHKTAFRTFNGHFEFVVMPFRLMNAPSTFQMAMNNLLQPFLRQFFLVFFDDILIYSPTWSDHLRLVLHLLLSNQFFAKLSKCQFGVQFVEYLGHVVSGRGVAPDPSKVQAIHDCPVPCSLTELRSFLGLTGFYRRFVRHYSTIAAPLTDLLKATVFSWSVATMSAFNSLKSAMTSLSVLTLPNFALPFDLTTDASTIAVGAVLSQQGHPITFYS</sequence>
<dbReference type="FunFam" id="3.30.70.270:FF:000020">
    <property type="entry name" value="Transposon Tf2-6 polyprotein-like Protein"/>
    <property type="match status" value="1"/>
</dbReference>
<dbReference type="PROSITE" id="PS50878">
    <property type="entry name" value="RT_POL"/>
    <property type="match status" value="1"/>
</dbReference>
<dbReference type="InterPro" id="IPR000477">
    <property type="entry name" value="RT_dom"/>
</dbReference>
<keyword evidence="3" id="KW-0548">Nucleotidyltransferase</keyword>
<dbReference type="Pfam" id="PF00078">
    <property type="entry name" value="RVT_1"/>
    <property type="match status" value="1"/>
</dbReference>
<proteinExistence type="predicted"/>
<dbReference type="InterPro" id="IPR043128">
    <property type="entry name" value="Rev_trsase/Diguanyl_cyclase"/>
</dbReference>
<gene>
    <name evidence="9" type="ORF">Slati_2643700</name>
</gene>
<evidence type="ECO:0000313" key="9">
    <source>
        <dbReference type="EMBL" id="KAL0433094.1"/>
    </source>
</evidence>
<keyword evidence="6" id="KW-0378">Hydrolase</keyword>
<dbReference type="FunFam" id="3.10.10.10:FF:000007">
    <property type="entry name" value="Retrovirus-related Pol polyprotein from transposon 17.6-like Protein"/>
    <property type="match status" value="1"/>
</dbReference>
<keyword evidence="2" id="KW-0808">Transferase</keyword>